<comment type="caution">
    <text evidence="1">The sequence shown here is derived from an EMBL/GenBank/DDBJ whole genome shotgun (WGS) entry which is preliminary data.</text>
</comment>
<reference evidence="1" key="1">
    <citation type="submission" date="2022-02" db="EMBL/GenBank/DDBJ databases">
        <title>Plant Genome Project.</title>
        <authorList>
            <person name="Zhang R.-G."/>
        </authorList>
    </citation>
    <scope>NUCLEOTIDE SEQUENCE</scope>
    <source>
        <strain evidence="1">AT1</strain>
    </source>
</reference>
<evidence type="ECO:0000313" key="2">
    <source>
        <dbReference type="Proteomes" id="UP001062846"/>
    </source>
</evidence>
<dbReference type="EMBL" id="CM046389">
    <property type="protein sequence ID" value="KAI8568955.1"/>
    <property type="molecule type" value="Genomic_DNA"/>
</dbReference>
<proteinExistence type="predicted"/>
<accession>A0ACC0PTD3</accession>
<name>A0ACC0PTD3_RHOML</name>
<dbReference type="Proteomes" id="UP001062846">
    <property type="component" value="Chromosome 2"/>
</dbReference>
<keyword evidence="2" id="KW-1185">Reference proteome</keyword>
<organism evidence="1 2">
    <name type="scientific">Rhododendron molle</name>
    <name type="common">Chinese azalea</name>
    <name type="synonym">Azalea mollis</name>
    <dbReference type="NCBI Taxonomy" id="49168"/>
    <lineage>
        <taxon>Eukaryota</taxon>
        <taxon>Viridiplantae</taxon>
        <taxon>Streptophyta</taxon>
        <taxon>Embryophyta</taxon>
        <taxon>Tracheophyta</taxon>
        <taxon>Spermatophyta</taxon>
        <taxon>Magnoliopsida</taxon>
        <taxon>eudicotyledons</taxon>
        <taxon>Gunneridae</taxon>
        <taxon>Pentapetalae</taxon>
        <taxon>asterids</taxon>
        <taxon>Ericales</taxon>
        <taxon>Ericaceae</taxon>
        <taxon>Ericoideae</taxon>
        <taxon>Rhodoreae</taxon>
        <taxon>Rhododendron</taxon>
    </lineage>
</organism>
<protein>
    <submittedName>
        <fullName evidence="1">Uncharacterized protein</fullName>
    </submittedName>
</protein>
<gene>
    <name evidence="1" type="ORF">RHMOL_Rhmol02G0241000</name>
</gene>
<evidence type="ECO:0000313" key="1">
    <source>
        <dbReference type="EMBL" id="KAI8568955.1"/>
    </source>
</evidence>
<sequence length="144" mass="13880">MADHGSNSDGGEVVDRPGDAGGPMETQTGDQTATEEAVGTSVAVAGGGHGGEGREQEVGGGENRRATEAEPRATEGVGTVVSSVESVGPGTAAEGMPEVGGSSANVGGSGAVGDDPGPERVSAEGFGERQGRCSGGRGDHRGSC</sequence>